<dbReference type="PANTHER" id="PTHR33273:SF2">
    <property type="entry name" value="ENDONUCLEASE_EXONUCLEASE_PHOSPHATASE DOMAIN-CONTAINING PROTEIN"/>
    <property type="match status" value="1"/>
</dbReference>
<dbReference type="AlphaFoldDB" id="A0A4C1V161"/>
<reference evidence="2 3" key="1">
    <citation type="journal article" date="2019" name="Commun. Biol.">
        <title>The bagworm genome reveals a unique fibroin gene that provides high tensile strength.</title>
        <authorList>
            <person name="Kono N."/>
            <person name="Nakamura H."/>
            <person name="Ohtoshi R."/>
            <person name="Tomita M."/>
            <person name="Numata K."/>
            <person name="Arakawa K."/>
        </authorList>
    </citation>
    <scope>NUCLEOTIDE SEQUENCE [LARGE SCALE GENOMIC DNA]</scope>
</reference>
<feature type="region of interest" description="Disordered" evidence="1">
    <location>
        <begin position="331"/>
        <end position="355"/>
    </location>
</feature>
<evidence type="ECO:0000313" key="2">
    <source>
        <dbReference type="EMBL" id="GBP32503.1"/>
    </source>
</evidence>
<sequence>MFTSRPVCSINISLPYGRPLVFGLGSSGKFCMAKLIALFGPIKSLRSLARALAFSLQGTANPDGPGTTGPGGCSWPTPDVARPPSYIPHSILRTRFARSIADLASQKTHGHSDHGLNQIANHVISVGEGYRITRKHNNRRCIRYYTNYEPLGLTLAVCYQRQTPRYCSSSEASTDQSDGTVRGSDSEEDDCFTTVVNKKRSRRLRKRRSAFNNSPSMDIDIQSAALTTFIDSPTSPDSPETPVARGPVNAVKQMIHTIQPAKISGGKPTAPHRLNPHHPFTYAIRPPHKVKLSLPYVRARRRVQNQGGFEKHPARDPDGLHQVRSRKPELPCLRGTQDAPPRRHRNRPCPDSTVLHKSNTAKDIFKFPPRVCGLSGITVEAPYKKSSPGQCFHCQLYGHAAQNCYALPRCVICREPHAKKECKRTKDSGDIPECVNCNSEGHPASYKGCPKAPTSLKIQPVTKKLLANPPPQSFSNKNFPALFGKTPRAARGYPRAPKPASAKQTETSAGLLGEDILTIMSMLRVVESPEFAQLAANFRKARSGEDRLIETFLKPNRPRACKLANYIQVRNDRLSAPRGGTTVYYKRKLYCCPLDTPPLINLETSACRLPMTGHGILIIVSVYLSPKKPLLRSDIESLLALGDAVILFGDLNSKNTDWRCNTTNASR</sequence>
<evidence type="ECO:0000313" key="3">
    <source>
        <dbReference type="Proteomes" id="UP000299102"/>
    </source>
</evidence>
<protein>
    <submittedName>
        <fullName evidence="2">Nucleic-acid-binding protein from transposon X-element</fullName>
    </submittedName>
</protein>
<proteinExistence type="predicted"/>
<dbReference type="PANTHER" id="PTHR33273">
    <property type="entry name" value="DOMAIN-CONTAINING PROTEIN, PUTATIVE-RELATED"/>
    <property type="match status" value="1"/>
</dbReference>
<dbReference type="OrthoDB" id="8123891at2759"/>
<name>A0A4C1V161_EUMVA</name>
<keyword evidence="3" id="KW-1185">Reference proteome</keyword>
<feature type="compositionally biased region" description="Polar residues" evidence="1">
    <location>
        <begin position="167"/>
        <end position="179"/>
    </location>
</feature>
<feature type="region of interest" description="Disordered" evidence="1">
    <location>
        <begin position="167"/>
        <end position="189"/>
    </location>
</feature>
<dbReference type="Gene3D" id="3.60.10.10">
    <property type="entry name" value="Endonuclease/exonuclease/phosphatase"/>
    <property type="match status" value="1"/>
</dbReference>
<evidence type="ECO:0000256" key="1">
    <source>
        <dbReference type="SAM" id="MobiDB-lite"/>
    </source>
</evidence>
<dbReference type="InterPro" id="IPR036691">
    <property type="entry name" value="Endo/exonu/phosph_ase_sf"/>
</dbReference>
<dbReference type="SUPFAM" id="SSF56219">
    <property type="entry name" value="DNase I-like"/>
    <property type="match status" value="1"/>
</dbReference>
<accession>A0A4C1V161</accession>
<gene>
    <name evidence="2" type="primary">ORF1</name>
    <name evidence="2" type="ORF">EVAR_23912_1</name>
</gene>
<dbReference type="Proteomes" id="UP000299102">
    <property type="component" value="Unassembled WGS sequence"/>
</dbReference>
<dbReference type="EMBL" id="BGZK01000261">
    <property type="protein sequence ID" value="GBP32503.1"/>
    <property type="molecule type" value="Genomic_DNA"/>
</dbReference>
<comment type="caution">
    <text evidence="2">The sequence shown here is derived from an EMBL/GenBank/DDBJ whole genome shotgun (WGS) entry which is preliminary data.</text>
</comment>
<organism evidence="2 3">
    <name type="scientific">Eumeta variegata</name>
    <name type="common">Bagworm moth</name>
    <name type="synonym">Eumeta japonica</name>
    <dbReference type="NCBI Taxonomy" id="151549"/>
    <lineage>
        <taxon>Eukaryota</taxon>
        <taxon>Metazoa</taxon>
        <taxon>Ecdysozoa</taxon>
        <taxon>Arthropoda</taxon>
        <taxon>Hexapoda</taxon>
        <taxon>Insecta</taxon>
        <taxon>Pterygota</taxon>
        <taxon>Neoptera</taxon>
        <taxon>Endopterygota</taxon>
        <taxon>Lepidoptera</taxon>
        <taxon>Glossata</taxon>
        <taxon>Ditrysia</taxon>
        <taxon>Tineoidea</taxon>
        <taxon>Psychidae</taxon>
        <taxon>Oiketicinae</taxon>
        <taxon>Eumeta</taxon>
    </lineage>
</organism>